<dbReference type="EMBL" id="FNDU01000001">
    <property type="protein sequence ID" value="SDH47271.1"/>
    <property type="molecule type" value="Genomic_DNA"/>
</dbReference>
<keyword evidence="3" id="KW-0012">Acyltransferase</keyword>
<dbReference type="NCBIfam" id="NF002869">
    <property type="entry name" value="PRK03187.1"/>
    <property type="match status" value="1"/>
</dbReference>
<dbReference type="HAMAP" id="MF_00727">
    <property type="entry name" value="Tgl"/>
    <property type="match status" value="1"/>
</dbReference>
<sequence>MIQVAGTAFYQTNLWPSGSIENRIVQALMDDSFIYSFPSMNVLSFEVKLRKNIIASARALHDSNVEFEIFSMTRANPQYWFVTNIGSIELLPGTRPSDAIRDIFTNSSFYGFECATAMIIIYYYAVLRVIGENAFNRLFQNIQLYSWNFDPDLGLTTRNTNYFIPGDVVYFENPDYHPHMSQWRGENAVVLDNGLYFGHGIGITTASEMVEILNDLRKPNATRSAYLSSIVARPDFFHLANITMQRPDYVRRKWMYVIIQHNENSISLDRYIFYLHSLHNPFI</sequence>
<gene>
    <name evidence="4" type="ORF">SAMN05216352_101399</name>
</gene>
<proteinExistence type="inferred from homology"/>
<dbReference type="RefSeq" id="WP_091580110.1">
    <property type="nucleotide sequence ID" value="NZ_FNDU01000001.1"/>
</dbReference>
<dbReference type="Pfam" id="PF20085">
    <property type="entry name" value="TGL"/>
    <property type="match status" value="1"/>
</dbReference>
<dbReference type="STRING" id="930129.SAMN05216352_101399"/>
<dbReference type="AlphaFoldDB" id="A0A1G8CP02"/>
<keyword evidence="2" id="KW-0749">Sporulation</keyword>
<evidence type="ECO:0000256" key="3">
    <source>
        <dbReference type="ARBA" id="ARBA00023315"/>
    </source>
</evidence>
<name>A0A1G8CP02_9BACI</name>
<protein>
    <submittedName>
        <fullName evidence="4">Protein-glutamine gamma-glutamyltransferase</fullName>
    </submittedName>
</protein>
<evidence type="ECO:0000313" key="5">
    <source>
        <dbReference type="Proteomes" id="UP000199017"/>
    </source>
</evidence>
<dbReference type="GO" id="GO:0003810">
    <property type="term" value="F:protein-glutamine gamma-glutamyltransferase activity"/>
    <property type="evidence" value="ECO:0007669"/>
    <property type="project" value="InterPro"/>
</dbReference>
<dbReference type="OrthoDB" id="1845399at2"/>
<evidence type="ECO:0000313" key="4">
    <source>
        <dbReference type="EMBL" id="SDH47271.1"/>
    </source>
</evidence>
<reference evidence="4 5" key="1">
    <citation type="submission" date="2016-10" db="EMBL/GenBank/DDBJ databases">
        <authorList>
            <person name="de Groot N.N."/>
        </authorList>
    </citation>
    <scope>NUCLEOTIDE SEQUENCE [LARGE SCALE GENOMIC DNA]</scope>
    <source>
        <strain evidence="5">P4B,CCM 7963,CECT 7998,DSM 25260,IBRC-M 10614,KCTC 13821</strain>
    </source>
</reference>
<dbReference type="InterPro" id="IPR020916">
    <property type="entry name" value="Gln_gamma-glutamylTfrase_bac"/>
</dbReference>
<accession>A0A1G8CP02</accession>
<dbReference type="Proteomes" id="UP000199017">
    <property type="component" value="Unassembled WGS sequence"/>
</dbReference>
<keyword evidence="1 4" id="KW-0808">Transferase</keyword>
<organism evidence="4 5">
    <name type="scientific">Alteribacillus bidgolensis</name>
    <dbReference type="NCBI Taxonomy" id="930129"/>
    <lineage>
        <taxon>Bacteria</taxon>
        <taxon>Bacillati</taxon>
        <taxon>Bacillota</taxon>
        <taxon>Bacilli</taxon>
        <taxon>Bacillales</taxon>
        <taxon>Bacillaceae</taxon>
        <taxon>Alteribacillus</taxon>
    </lineage>
</organism>
<evidence type="ECO:0000256" key="2">
    <source>
        <dbReference type="ARBA" id="ARBA00022969"/>
    </source>
</evidence>
<keyword evidence="5" id="KW-1185">Reference proteome</keyword>
<evidence type="ECO:0000256" key="1">
    <source>
        <dbReference type="ARBA" id="ARBA00022679"/>
    </source>
</evidence>
<dbReference type="GO" id="GO:0030435">
    <property type="term" value="P:sporulation resulting in formation of a cellular spore"/>
    <property type="evidence" value="ECO:0007669"/>
    <property type="project" value="UniProtKB-KW"/>
</dbReference>